<comment type="similarity">
    <text evidence="1">Belongs to the sigma-70 factor family. ECF subfamily.</text>
</comment>
<sequence>MKSTLVKLPSEPSTSGLPIEQLYLGCLVQNPRTQRELFNRLYAKMLSLCLRYIKDSAAAEDVLLVAFRKIFDRIEQFKQTGSFEGWIRRIVVNECLMQLEKESQWQKDTGLEKIQLAANQENPDTALHWEDLIKTMELLPAGYRKVFELFVFDGLSHEEIGKELSISQNTSKSQLCRARVHLQRLLQMEPRSN</sequence>
<evidence type="ECO:0000256" key="3">
    <source>
        <dbReference type="ARBA" id="ARBA00023082"/>
    </source>
</evidence>
<dbReference type="CDD" id="cd06171">
    <property type="entry name" value="Sigma70_r4"/>
    <property type="match status" value="1"/>
</dbReference>
<dbReference type="Pfam" id="PF04542">
    <property type="entry name" value="Sigma70_r2"/>
    <property type="match status" value="1"/>
</dbReference>
<dbReference type="Gene3D" id="1.10.1740.10">
    <property type="match status" value="1"/>
</dbReference>
<dbReference type="GO" id="GO:0003677">
    <property type="term" value="F:DNA binding"/>
    <property type="evidence" value="ECO:0007669"/>
    <property type="project" value="InterPro"/>
</dbReference>
<dbReference type="PANTHER" id="PTHR43133">
    <property type="entry name" value="RNA POLYMERASE ECF-TYPE SIGMA FACTO"/>
    <property type="match status" value="1"/>
</dbReference>
<dbReference type="OrthoDB" id="941544at2"/>
<dbReference type="InterPro" id="IPR036388">
    <property type="entry name" value="WH-like_DNA-bd_sf"/>
</dbReference>
<dbReference type="EMBL" id="FOPC01000002">
    <property type="protein sequence ID" value="SFG23439.1"/>
    <property type="molecule type" value="Genomic_DNA"/>
</dbReference>
<dbReference type="InterPro" id="IPR014284">
    <property type="entry name" value="RNA_pol_sigma-70_dom"/>
</dbReference>
<dbReference type="InterPro" id="IPR013249">
    <property type="entry name" value="RNA_pol_sigma70_r4_t2"/>
</dbReference>
<dbReference type="Pfam" id="PF08281">
    <property type="entry name" value="Sigma70_r4_2"/>
    <property type="match status" value="1"/>
</dbReference>
<dbReference type="Proteomes" id="UP000199642">
    <property type="component" value="Unassembled WGS sequence"/>
</dbReference>
<dbReference type="InterPro" id="IPR013324">
    <property type="entry name" value="RNA_pol_sigma_r3/r4-like"/>
</dbReference>
<evidence type="ECO:0000256" key="4">
    <source>
        <dbReference type="ARBA" id="ARBA00023163"/>
    </source>
</evidence>
<evidence type="ECO:0000256" key="2">
    <source>
        <dbReference type="ARBA" id="ARBA00023015"/>
    </source>
</evidence>
<dbReference type="GO" id="GO:0006352">
    <property type="term" value="P:DNA-templated transcription initiation"/>
    <property type="evidence" value="ECO:0007669"/>
    <property type="project" value="InterPro"/>
</dbReference>
<evidence type="ECO:0000259" key="5">
    <source>
        <dbReference type="Pfam" id="PF04542"/>
    </source>
</evidence>
<reference evidence="8" key="1">
    <citation type="submission" date="2016-10" db="EMBL/GenBank/DDBJ databases">
        <authorList>
            <person name="Varghese N."/>
            <person name="Submissions S."/>
        </authorList>
    </citation>
    <scope>NUCLEOTIDE SEQUENCE [LARGE SCALE GENOMIC DNA]</scope>
    <source>
        <strain evidence="8">DSM 19315</strain>
    </source>
</reference>
<evidence type="ECO:0000313" key="8">
    <source>
        <dbReference type="Proteomes" id="UP000199642"/>
    </source>
</evidence>
<dbReference type="AlphaFoldDB" id="A0A1I2Q7V5"/>
<dbReference type="InterPro" id="IPR039425">
    <property type="entry name" value="RNA_pol_sigma-70-like"/>
</dbReference>
<organism evidence="7 8">
    <name type="scientific">Algoriphagus hitonicola</name>
    <dbReference type="NCBI Taxonomy" id="435880"/>
    <lineage>
        <taxon>Bacteria</taxon>
        <taxon>Pseudomonadati</taxon>
        <taxon>Bacteroidota</taxon>
        <taxon>Cytophagia</taxon>
        <taxon>Cytophagales</taxon>
        <taxon>Cyclobacteriaceae</taxon>
        <taxon>Algoriphagus</taxon>
    </lineage>
</organism>
<dbReference type="InterPro" id="IPR007627">
    <property type="entry name" value="RNA_pol_sigma70_r2"/>
</dbReference>
<evidence type="ECO:0000259" key="6">
    <source>
        <dbReference type="Pfam" id="PF08281"/>
    </source>
</evidence>
<protein>
    <submittedName>
        <fullName evidence="7">RNA polymerase sigma-70 factor, ECF subfamily</fullName>
    </submittedName>
</protein>
<accession>A0A1I2Q7V5</accession>
<evidence type="ECO:0000256" key="1">
    <source>
        <dbReference type="ARBA" id="ARBA00010641"/>
    </source>
</evidence>
<dbReference type="InterPro" id="IPR013325">
    <property type="entry name" value="RNA_pol_sigma_r2"/>
</dbReference>
<proteinExistence type="inferred from homology"/>
<dbReference type="RefSeq" id="WP_092788854.1">
    <property type="nucleotide sequence ID" value="NZ_FOPC01000002.1"/>
</dbReference>
<feature type="domain" description="RNA polymerase sigma factor 70 region 4 type 2" evidence="6">
    <location>
        <begin position="131"/>
        <end position="182"/>
    </location>
</feature>
<dbReference type="PANTHER" id="PTHR43133:SF46">
    <property type="entry name" value="RNA POLYMERASE SIGMA-70 FACTOR ECF SUBFAMILY"/>
    <property type="match status" value="1"/>
</dbReference>
<dbReference type="SUPFAM" id="SSF88946">
    <property type="entry name" value="Sigma2 domain of RNA polymerase sigma factors"/>
    <property type="match status" value="1"/>
</dbReference>
<gene>
    <name evidence="7" type="ORF">SAMN04487988_102116</name>
</gene>
<dbReference type="NCBIfam" id="TIGR02937">
    <property type="entry name" value="sigma70-ECF"/>
    <property type="match status" value="1"/>
</dbReference>
<keyword evidence="3" id="KW-0731">Sigma factor</keyword>
<dbReference type="SUPFAM" id="SSF88659">
    <property type="entry name" value="Sigma3 and sigma4 domains of RNA polymerase sigma factors"/>
    <property type="match status" value="1"/>
</dbReference>
<feature type="domain" description="RNA polymerase sigma-70 region 2" evidence="5">
    <location>
        <begin position="37"/>
        <end position="103"/>
    </location>
</feature>
<evidence type="ECO:0000313" key="7">
    <source>
        <dbReference type="EMBL" id="SFG23439.1"/>
    </source>
</evidence>
<keyword evidence="4" id="KW-0804">Transcription</keyword>
<name>A0A1I2Q7V5_9BACT</name>
<keyword evidence="2" id="KW-0805">Transcription regulation</keyword>
<keyword evidence="8" id="KW-1185">Reference proteome</keyword>
<dbReference type="GO" id="GO:0016987">
    <property type="term" value="F:sigma factor activity"/>
    <property type="evidence" value="ECO:0007669"/>
    <property type="project" value="UniProtKB-KW"/>
</dbReference>
<dbReference type="Gene3D" id="1.10.10.10">
    <property type="entry name" value="Winged helix-like DNA-binding domain superfamily/Winged helix DNA-binding domain"/>
    <property type="match status" value="1"/>
</dbReference>
<dbReference type="STRING" id="435880.SAMN04487988_102116"/>